<dbReference type="EMBL" id="JANKHO010001765">
    <property type="protein sequence ID" value="KAJ3499045.1"/>
    <property type="molecule type" value="Genomic_DNA"/>
</dbReference>
<proteinExistence type="predicted"/>
<reference evidence="1" key="1">
    <citation type="submission" date="2022-07" db="EMBL/GenBank/DDBJ databases">
        <title>Genome Sequence of Agrocybe chaxingu.</title>
        <authorList>
            <person name="Buettner E."/>
        </authorList>
    </citation>
    <scope>NUCLEOTIDE SEQUENCE</scope>
    <source>
        <strain evidence="1">MP-N11</strain>
    </source>
</reference>
<evidence type="ECO:0000313" key="2">
    <source>
        <dbReference type="Proteomes" id="UP001148786"/>
    </source>
</evidence>
<evidence type="ECO:0000313" key="1">
    <source>
        <dbReference type="EMBL" id="KAJ3499045.1"/>
    </source>
</evidence>
<name>A0A9W8JUP6_9AGAR</name>
<gene>
    <name evidence="1" type="ORF">NLJ89_g10142</name>
</gene>
<sequence>MASPASSPPTSIPLNVMGTAGQREGTGFVYSNAAVGPANAPGGNASSWQTIWGRAKALFSRNWADFVRKLRALKENFPKTTFFLPGFFAAA</sequence>
<comment type="caution">
    <text evidence="1">The sequence shown here is derived from an EMBL/GenBank/DDBJ whole genome shotgun (WGS) entry which is preliminary data.</text>
</comment>
<organism evidence="1 2">
    <name type="scientific">Agrocybe chaxingu</name>
    <dbReference type="NCBI Taxonomy" id="84603"/>
    <lineage>
        <taxon>Eukaryota</taxon>
        <taxon>Fungi</taxon>
        <taxon>Dikarya</taxon>
        <taxon>Basidiomycota</taxon>
        <taxon>Agaricomycotina</taxon>
        <taxon>Agaricomycetes</taxon>
        <taxon>Agaricomycetidae</taxon>
        <taxon>Agaricales</taxon>
        <taxon>Agaricineae</taxon>
        <taxon>Strophariaceae</taxon>
        <taxon>Agrocybe</taxon>
    </lineage>
</organism>
<keyword evidence="2" id="KW-1185">Reference proteome</keyword>
<protein>
    <submittedName>
        <fullName evidence="1">Uncharacterized protein</fullName>
    </submittedName>
</protein>
<accession>A0A9W8JUP6</accession>
<dbReference type="AlphaFoldDB" id="A0A9W8JUP6"/>
<dbReference type="Proteomes" id="UP001148786">
    <property type="component" value="Unassembled WGS sequence"/>
</dbReference>